<proteinExistence type="predicted"/>
<dbReference type="InterPro" id="IPR008271">
    <property type="entry name" value="Ser/Thr_kinase_AS"/>
</dbReference>
<dbReference type="OrthoDB" id="535509at2759"/>
<feature type="compositionally biased region" description="Gly residues" evidence="6">
    <location>
        <begin position="302"/>
        <end position="325"/>
    </location>
</feature>
<evidence type="ECO:0000256" key="2">
    <source>
        <dbReference type="ARBA" id="ARBA00022741"/>
    </source>
</evidence>
<dbReference type="InterPro" id="IPR011009">
    <property type="entry name" value="Kinase-like_dom_sf"/>
</dbReference>
<dbReference type="Proteomes" id="UP000075714">
    <property type="component" value="Unassembled WGS sequence"/>
</dbReference>
<dbReference type="PANTHER" id="PTHR44329">
    <property type="entry name" value="SERINE/THREONINE-PROTEIN KINASE TNNI3K-RELATED"/>
    <property type="match status" value="1"/>
</dbReference>
<evidence type="ECO:0000256" key="5">
    <source>
        <dbReference type="PROSITE-ProRule" id="PRU10141"/>
    </source>
</evidence>
<feature type="domain" description="Protein kinase" evidence="7">
    <location>
        <begin position="726"/>
        <end position="1077"/>
    </location>
</feature>
<feature type="compositionally biased region" description="Low complexity" evidence="6">
    <location>
        <begin position="1"/>
        <end position="21"/>
    </location>
</feature>
<dbReference type="SMART" id="SM00220">
    <property type="entry name" value="S_TKc"/>
    <property type="match status" value="1"/>
</dbReference>
<dbReference type="GO" id="GO:0004674">
    <property type="term" value="F:protein serine/threonine kinase activity"/>
    <property type="evidence" value="ECO:0007669"/>
    <property type="project" value="TreeGrafter"/>
</dbReference>
<keyword evidence="4 5" id="KW-0067">ATP-binding</keyword>
<dbReference type="InterPro" id="IPR017441">
    <property type="entry name" value="Protein_kinase_ATP_BS"/>
</dbReference>
<comment type="caution">
    <text evidence="8">The sequence shown here is derived from an EMBL/GenBank/DDBJ whole genome shotgun (WGS) entry which is preliminary data.</text>
</comment>
<dbReference type="PROSITE" id="PS00107">
    <property type="entry name" value="PROTEIN_KINASE_ATP"/>
    <property type="match status" value="1"/>
</dbReference>
<feature type="compositionally biased region" description="Low complexity" evidence="6">
    <location>
        <begin position="1092"/>
        <end position="1109"/>
    </location>
</feature>
<feature type="compositionally biased region" description="Gly residues" evidence="6">
    <location>
        <begin position="247"/>
        <end position="264"/>
    </location>
</feature>
<dbReference type="EMBL" id="LSYV01000013">
    <property type="protein sequence ID" value="KXZ51603.1"/>
    <property type="molecule type" value="Genomic_DNA"/>
</dbReference>
<dbReference type="InterPro" id="IPR051681">
    <property type="entry name" value="Ser/Thr_Kinases-Pseudokinases"/>
</dbReference>
<evidence type="ECO:0000259" key="7">
    <source>
        <dbReference type="PROSITE" id="PS50011"/>
    </source>
</evidence>
<evidence type="ECO:0000256" key="1">
    <source>
        <dbReference type="ARBA" id="ARBA00022679"/>
    </source>
</evidence>
<feature type="region of interest" description="Disordered" evidence="6">
    <location>
        <begin position="247"/>
        <end position="266"/>
    </location>
</feature>
<evidence type="ECO:0000313" key="9">
    <source>
        <dbReference type="Proteomes" id="UP000075714"/>
    </source>
</evidence>
<keyword evidence="1" id="KW-0808">Transferase</keyword>
<feature type="compositionally biased region" description="Gly residues" evidence="6">
    <location>
        <begin position="775"/>
        <end position="790"/>
    </location>
</feature>
<dbReference type="STRING" id="33097.A0A150GP40"/>
<feature type="region of interest" description="Disordered" evidence="6">
    <location>
        <begin position="767"/>
        <end position="794"/>
    </location>
</feature>
<dbReference type="SUPFAM" id="SSF56112">
    <property type="entry name" value="Protein kinase-like (PK-like)"/>
    <property type="match status" value="1"/>
</dbReference>
<organism evidence="8 9">
    <name type="scientific">Gonium pectorale</name>
    <name type="common">Green alga</name>
    <dbReference type="NCBI Taxonomy" id="33097"/>
    <lineage>
        <taxon>Eukaryota</taxon>
        <taxon>Viridiplantae</taxon>
        <taxon>Chlorophyta</taxon>
        <taxon>core chlorophytes</taxon>
        <taxon>Chlorophyceae</taxon>
        <taxon>CS clade</taxon>
        <taxon>Chlamydomonadales</taxon>
        <taxon>Volvocaceae</taxon>
        <taxon>Gonium</taxon>
    </lineage>
</organism>
<dbReference type="PROSITE" id="PS50011">
    <property type="entry name" value="PROTEIN_KINASE_DOM"/>
    <property type="match status" value="1"/>
</dbReference>
<dbReference type="Gene3D" id="3.30.200.20">
    <property type="entry name" value="Phosphorylase Kinase, domain 1"/>
    <property type="match status" value="1"/>
</dbReference>
<feature type="compositionally biased region" description="Low complexity" evidence="6">
    <location>
        <begin position="1132"/>
        <end position="1163"/>
    </location>
</feature>
<reference evidence="9" key="1">
    <citation type="journal article" date="2016" name="Nat. Commun.">
        <title>The Gonium pectorale genome demonstrates co-option of cell cycle regulation during the evolution of multicellularity.</title>
        <authorList>
            <person name="Hanschen E.R."/>
            <person name="Marriage T.N."/>
            <person name="Ferris P.J."/>
            <person name="Hamaji T."/>
            <person name="Toyoda A."/>
            <person name="Fujiyama A."/>
            <person name="Neme R."/>
            <person name="Noguchi H."/>
            <person name="Minakuchi Y."/>
            <person name="Suzuki M."/>
            <person name="Kawai-Toyooka H."/>
            <person name="Smith D.R."/>
            <person name="Sparks H."/>
            <person name="Anderson J."/>
            <person name="Bakaric R."/>
            <person name="Luria V."/>
            <person name="Karger A."/>
            <person name="Kirschner M.W."/>
            <person name="Durand P.M."/>
            <person name="Michod R.E."/>
            <person name="Nozaki H."/>
            <person name="Olson B.J."/>
        </authorList>
    </citation>
    <scope>NUCLEOTIDE SEQUENCE [LARGE SCALE GENOMIC DNA]</scope>
    <source>
        <strain evidence="9">NIES-2863</strain>
    </source>
</reference>
<keyword evidence="9" id="KW-1185">Reference proteome</keyword>
<dbReference type="GO" id="GO:0005524">
    <property type="term" value="F:ATP binding"/>
    <property type="evidence" value="ECO:0007669"/>
    <property type="project" value="UniProtKB-UniRule"/>
</dbReference>
<feature type="region of interest" description="Disordered" evidence="6">
    <location>
        <begin position="1"/>
        <end position="23"/>
    </location>
</feature>
<feature type="region of interest" description="Disordered" evidence="6">
    <location>
        <begin position="294"/>
        <end position="326"/>
    </location>
</feature>
<evidence type="ECO:0000256" key="3">
    <source>
        <dbReference type="ARBA" id="ARBA00022777"/>
    </source>
</evidence>
<feature type="region of interest" description="Disordered" evidence="6">
    <location>
        <begin position="390"/>
        <end position="414"/>
    </location>
</feature>
<dbReference type="Gene3D" id="1.10.510.10">
    <property type="entry name" value="Transferase(Phosphotransferase) domain 1"/>
    <property type="match status" value="1"/>
</dbReference>
<keyword evidence="2 5" id="KW-0547">Nucleotide-binding</keyword>
<dbReference type="Pfam" id="PF00069">
    <property type="entry name" value="Pkinase"/>
    <property type="match status" value="1"/>
</dbReference>
<gene>
    <name evidence="8" type="ORF">GPECTOR_12g567</name>
</gene>
<evidence type="ECO:0000256" key="6">
    <source>
        <dbReference type="SAM" id="MobiDB-lite"/>
    </source>
</evidence>
<evidence type="ECO:0000313" key="8">
    <source>
        <dbReference type="EMBL" id="KXZ51603.1"/>
    </source>
</evidence>
<accession>A0A150GP40</accession>
<dbReference type="InterPro" id="IPR000719">
    <property type="entry name" value="Prot_kinase_dom"/>
</dbReference>
<protein>
    <recommendedName>
        <fullName evidence="7">Protein kinase domain-containing protein</fullName>
    </recommendedName>
</protein>
<dbReference type="PROSITE" id="PS00108">
    <property type="entry name" value="PROTEIN_KINASE_ST"/>
    <property type="match status" value="1"/>
</dbReference>
<dbReference type="AlphaFoldDB" id="A0A150GP40"/>
<sequence>MRKVAQSYSAASQSRSSNSSSLHGRGFPADWKLLYNAHHLTDFLAWPIFAAPLNAAAAGLSVGANGVSVGAPAESLAEGGRGAVVRALQSAAAADVVGSHVVGALTLYLSRPGADRLVDPLPSIFTSAVEQELVSLAFASVLFSGGPEPVKQVCDLVVAMQTSAGSGELAAAVAAGLQARLRHVLAVSPTALLALVPPRQVSAVVFRDLTAAAEAAAAGADPSAVGQSSSQTLPLLHPALASVAGGGGGNSYSGSHSHGGGGVRGQYRQAGIHLGIDPAAGSIERSPSLLGTGLRGEAAGASGTGGGGTYHGAGVPAGSGTGGNPGSLVGENAGARVLMPNSRSMGVLHGQNPSGLFSCRLERMPSRYKALVYPLSHTLLQVVLQQRQERKLKEQQRGGANGTAAPAGAASASVGSGRPASALKDLCMSAAAAAAAASGATSGGWIISDCNEHLHAVHSPSRDVYVMARVNGHRPHSLVLATAELTGLGGIAEGAGGGVAGPSGSTHIAVYLAFPERLPRALLEMALADMQLLMRKAREGGRGLGRGRDTRGEEGVAKLIAPLIRQRFEGHLSEEWLALAAAANNLPSPGGPVLRIASSMSASQASASGGAGAADSPGVAADSNNWLSRLGAPPLNASASNTSPPTGVVVGGMGAAGNATPLVSGALPMPSTASELHLEGLSAGEALQQMSILVSSYMDTLQALQGQLMASDRVAESLRREDLPHLQLLEVLGHGGGGVVFRGKLHALEVAVKVFEVPGDLATAAGLSSLQPQQPGGGKGGEGGAAGGASGEDKQAAWPAVGDRRVLQRSALELAVTASVSHPHIIQVYSLYTNMVLVKQKPPRHGTSGVQLLELSAATALSRAEEGIPCSALCMEYCDMGTLAHAIDQHRFMTVTPLGTRRPALKAICTTLLEVALALRHLHARNLAHCDLKPANVLLKSSRRDSRGFTCKLADFGYVSVLKAAVPGGRPTILPEEACGTVTHMAPETFIKGQPLDFSVDTFSFGVLMWELYTCARPYSDVPEDQIAQRVTLKGLRPSFPPDTPRAYGALARQCWSQDPNERPNASEIVAAIENMLQIMNTQLPAIPPLKPKAAGASPAAAAGNAAAPTDKLTASTDSKPGLAPPSPLGPQGPAALLLPASQSPLGRSTTGATNDAANAGGADRVKAT</sequence>
<feature type="binding site" evidence="5">
    <location>
        <position position="753"/>
    </location>
    <ligand>
        <name>ATP</name>
        <dbReference type="ChEBI" id="CHEBI:30616"/>
    </ligand>
</feature>
<evidence type="ECO:0000256" key="4">
    <source>
        <dbReference type="ARBA" id="ARBA00022840"/>
    </source>
</evidence>
<name>A0A150GP40_GONPE</name>
<feature type="compositionally biased region" description="Low complexity" evidence="6">
    <location>
        <begin position="402"/>
        <end position="414"/>
    </location>
</feature>
<dbReference type="PANTHER" id="PTHR44329:SF214">
    <property type="entry name" value="PROTEIN KINASE DOMAIN-CONTAINING PROTEIN"/>
    <property type="match status" value="1"/>
</dbReference>
<feature type="region of interest" description="Disordered" evidence="6">
    <location>
        <begin position="1090"/>
        <end position="1169"/>
    </location>
</feature>
<keyword evidence="3" id="KW-0418">Kinase</keyword>